<dbReference type="GO" id="GO:0050660">
    <property type="term" value="F:flavin adenine dinucleotide binding"/>
    <property type="evidence" value="ECO:0007669"/>
    <property type="project" value="InterPro"/>
</dbReference>
<evidence type="ECO:0000313" key="15">
    <source>
        <dbReference type="Proteomes" id="UP000092574"/>
    </source>
</evidence>
<comment type="subcellular location">
    <subcellularLocation>
        <location evidence="1">Cell membrane</location>
        <topology evidence="1">Multi-pass membrane protein</topology>
    </subcellularLocation>
</comment>
<dbReference type="Gene3D" id="3.10.580.10">
    <property type="entry name" value="CBS-domain"/>
    <property type="match status" value="1"/>
</dbReference>
<evidence type="ECO:0000256" key="6">
    <source>
        <dbReference type="ARBA" id="ARBA00022989"/>
    </source>
</evidence>
<dbReference type="SMART" id="SM01091">
    <property type="entry name" value="CorC_HlyC"/>
    <property type="match status" value="1"/>
</dbReference>
<feature type="domain" description="CBS" evidence="12">
    <location>
        <begin position="228"/>
        <end position="289"/>
    </location>
</feature>
<keyword evidence="3" id="KW-1003">Cell membrane</keyword>
<dbReference type="InterPro" id="IPR016169">
    <property type="entry name" value="FAD-bd_PCMH_sub2"/>
</dbReference>
<reference evidence="14" key="1">
    <citation type="submission" date="2017-04" db="EMBL/GenBank/DDBJ databases">
        <title>Complete Genome Sequences of Twelve Strains of a Stable Defined Moderately Diverse Mouse Microbiota 2 (sDMDMm2).</title>
        <authorList>
            <person name="Uchimura Y."/>
            <person name="Wyss M."/>
            <person name="Brugiroux S."/>
            <person name="Limenitakis J.P."/>
            <person name="Stecher B."/>
            <person name="McCoy K.D."/>
            <person name="Macpherson A.J."/>
        </authorList>
    </citation>
    <scope>NUCLEOTIDE SEQUENCE</scope>
    <source>
        <strain evidence="14">YL58</strain>
    </source>
</reference>
<evidence type="ECO:0000256" key="2">
    <source>
        <dbReference type="ARBA" id="ARBA00006337"/>
    </source>
</evidence>
<dbReference type="SMART" id="SM00116">
    <property type="entry name" value="CBS"/>
    <property type="match status" value="2"/>
</dbReference>
<dbReference type="PROSITE" id="PS51371">
    <property type="entry name" value="CBS"/>
    <property type="match status" value="2"/>
</dbReference>
<name>A0A1C7I9H4_9FIRM</name>
<feature type="domain" description="CNNM transmembrane" evidence="13">
    <location>
        <begin position="3"/>
        <end position="209"/>
    </location>
</feature>
<evidence type="ECO:0000256" key="3">
    <source>
        <dbReference type="ARBA" id="ARBA00022475"/>
    </source>
</evidence>
<evidence type="ECO:0000256" key="5">
    <source>
        <dbReference type="ARBA" id="ARBA00022737"/>
    </source>
</evidence>
<dbReference type="InterPro" id="IPR046342">
    <property type="entry name" value="CBS_dom_sf"/>
</dbReference>
<comment type="similarity">
    <text evidence="2">Belongs to the UPF0053 family.</text>
</comment>
<sequence>MDDGSSPLWAVMVFLLFIIINGILYGFGSAIQKVSESEVEKRQQEGDKRSRWLLDVVNDPVMVVNTILTVGTLLSILAGYVGIRRLVPHLYTALHGVSAFSYIPDAVLRGICIVVVVLLVLILLVAVGVISAKKLFTCNPHQWVYRTAGLVRLIVKLFYPITFLIMKLSNGMVRLLGVDPHHNEEDVTEEEIISMVDDAHEQGVIEENEAEMIQNIMEFSDKEAQDIMTHRKNVSAIEVNTPLAEALSYMLNGSNSRYPVYREDMDDIIGILHLKDAMKQMTFENKGDVPVGQIPDLIREASYIPETRSINDLFKRMQAKKIHMAVVVDEYGQTSGIVTMEDILEEIVGNILDEYDEDDHFIVEQLDDSYLMKGLTPLEEVGEVLDIDFEDEDYETLNGYLTSLLGHIPNIQEDKEVRTNGYLFTILGVENNTIQKVRVEKLLKKEGEERCQDIQNSQI</sequence>
<evidence type="ECO:0000256" key="8">
    <source>
        <dbReference type="ARBA" id="ARBA00023136"/>
    </source>
</evidence>
<dbReference type="EMBL" id="CP015405">
    <property type="protein sequence ID" value="ANU75668.1"/>
    <property type="molecule type" value="Genomic_DNA"/>
</dbReference>
<dbReference type="Proteomes" id="UP000092574">
    <property type="component" value="Chromosome"/>
</dbReference>
<protein>
    <submittedName>
        <fullName evidence="14">Hemolysin</fullName>
    </submittedName>
</protein>
<evidence type="ECO:0000256" key="4">
    <source>
        <dbReference type="ARBA" id="ARBA00022692"/>
    </source>
</evidence>
<keyword evidence="4 10" id="KW-0812">Transmembrane</keyword>
<dbReference type="PANTHER" id="PTHR22777:SF32">
    <property type="entry name" value="UPF0053 INNER MEMBRANE PROTEIN YFJD"/>
    <property type="match status" value="1"/>
</dbReference>
<feature type="transmembrane region" description="Helical" evidence="11">
    <location>
        <begin position="52"/>
        <end position="80"/>
    </location>
</feature>
<dbReference type="InterPro" id="IPR000644">
    <property type="entry name" value="CBS_dom"/>
</dbReference>
<dbReference type="STRING" id="1796616.A4V09_07745"/>
<feature type="domain" description="CBS" evidence="12">
    <location>
        <begin position="297"/>
        <end position="354"/>
    </location>
</feature>
<dbReference type="Pfam" id="PF01595">
    <property type="entry name" value="CNNM"/>
    <property type="match status" value="1"/>
</dbReference>
<gene>
    <name evidence="14" type="ORF">A4V09_07745</name>
</gene>
<evidence type="ECO:0000313" key="14">
    <source>
        <dbReference type="EMBL" id="ANU75668.1"/>
    </source>
</evidence>
<dbReference type="Pfam" id="PF03471">
    <property type="entry name" value="CorC_HlyC"/>
    <property type="match status" value="1"/>
</dbReference>
<dbReference type="Gene3D" id="3.30.465.10">
    <property type="match status" value="1"/>
</dbReference>
<evidence type="ECO:0000256" key="7">
    <source>
        <dbReference type="ARBA" id="ARBA00023122"/>
    </source>
</evidence>
<feature type="transmembrane region" description="Helical" evidence="11">
    <location>
        <begin position="110"/>
        <end position="131"/>
    </location>
</feature>
<dbReference type="AlphaFoldDB" id="A0A1C7I9H4"/>
<dbReference type="SUPFAM" id="SSF56176">
    <property type="entry name" value="FAD-binding/transporter-associated domain-like"/>
    <property type="match status" value="1"/>
</dbReference>
<accession>A0A1C7I9H4</accession>
<dbReference type="InterPro" id="IPR036318">
    <property type="entry name" value="FAD-bd_PCMH-like_sf"/>
</dbReference>
<dbReference type="CDD" id="cd04590">
    <property type="entry name" value="CBS_pair_CorC_HlyC_assoc"/>
    <property type="match status" value="1"/>
</dbReference>
<dbReference type="GO" id="GO:0005886">
    <property type="term" value="C:plasma membrane"/>
    <property type="evidence" value="ECO:0007669"/>
    <property type="project" value="UniProtKB-SubCell"/>
</dbReference>
<dbReference type="FunFam" id="3.10.580.10:FF:000002">
    <property type="entry name" value="Magnesium/cobalt efflux protein CorC"/>
    <property type="match status" value="1"/>
</dbReference>
<keyword evidence="5" id="KW-0677">Repeat</keyword>
<evidence type="ECO:0000256" key="10">
    <source>
        <dbReference type="PROSITE-ProRule" id="PRU01193"/>
    </source>
</evidence>
<keyword evidence="8 10" id="KW-0472">Membrane</keyword>
<keyword evidence="6 10" id="KW-1133">Transmembrane helix</keyword>
<dbReference type="SUPFAM" id="SSF54631">
    <property type="entry name" value="CBS-domain pair"/>
    <property type="match status" value="1"/>
</dbReference>
<dbReference type="OrthoDB" id="9798188at2"/>
<dbReference type="InterPro" id="IPR044751">
    <property type="entry name" value="Ion_transp-like_CBS"/>
</dbReference>
<evidence type="ECO:0000259" key="12">
    <source>
        <dbReference type="PROSITE" id="PS51371"/>
    </source>
</evidence>
<evidence type="ECO:0000256" key="9">
    <source>
        <dbReference type="PROSITE-ProRule" id="PRU00703"/>
    </source>
</evidence>
<dbReference type="InterPro" id="IPR005170">
    <property type="entry name" value="Transptr-assoc_dom"/>
</dbReference>
<evidence type="ECO:0000256" key="1">
    <source>
        <dbReference type="ARBA" id="ARBA00004651"/>
    </source>
</evidence>
<dbReference type="InterPro" id="IPR002550">
    <property type="entry name" value="CNNM"/>
</dbReference>
<dbReference type="KEGG" id="byl:A4V09_07745"/>
<evidence type="ECO:0000259" key="13">
    <source>
        <dbReference type="PROSITE" id="PS51846"/>
    </source>
</evidence>
<feature type="transmembrane region" description="Helical" evidence="11">
    <location>
        <begin position="143"/>
        <end position="166"/>
    </location>
</feature>
<dbReference type="PANTHER" id="PTHR22777">
    <property type="entry name" value="HEMOLYSIN-RELATED"/>
    <property type="match status" value="1"/>
</dbReference>
<organism evidence="14 15">
    <name type="scientific">Blautia pseudococcoides</name>
    <dbReference type="NCBI Taxonomy" id="1796616"/>
    <lineage>
        <taxon>Bacteria</taxon>
        <taxon>Bacillati</taxon>
        <taxon>Bacillota</taxon>
        <taxon>Clostridia</taxon>
        <taxon>Lachnospirales</taxon>
        <taxon>Lachnospiraceae</taxon>
        <taxon>Blautia</taxon>
    </lineage>
</organism>
<dbReference type="Pfam" id="PF00571">
    <property type="entry name" value="CBS"/>
    <property type="match status" value="2"/>
</dbReference>
<evidence type="ECO:0000256" key="11">
    <source>
        <dbReference type="SAM" id="Phobius"/>
    </source>
</evidence>
<feature type="transmembrane region" description="Helical" evidence="11">
    <location>
        <begin position="6"/>
        <end position="31"/>
    </location>
</feature>
<dbReference type="RefSeq" id="WP_065541858.1">
    <property type="nucleotide sequence ID" value="NZ_CP015405.2"/>
</dbReference>
<keyword evidence="15" id="KW-1185">Reference proteome</keyword>
<dbReference type="PROSITE" id="PS51846">
    <property type="entry name" value="CNNM"/>
    <property type="match status" value="1"/>
</dbReference>
<keyword evidence="7 9" id="KW-0129">CBS domain</keyword>
<proteinExistence type="inferred from homology"/>